<keyword evidence="3" id="KW-1015">Disulfide bond</keyword>
<evidence type="ECO:0000256" key="2">
    <source>
        <dbReference type="ARBA" id="ARBA00022737"/>
    </source>
</evidence>
<dbReference type="Proteomes" id="UP000008983">
    <property type="component" value="Unassembled WGS sequence"/>
</dbReference>
<dbReference type="InParanoid" id="G0QZN6"/>
<evidence type="ECO:0000313" key="4">
    <source>
        <dbReference type="EMBL" id="EGR29310.1"/>
    </source>
</evidence>
<dbReference type="OMA" id="NEINICK"/>
<keyword evidence="4" id="KW-0378">Hydrolase</keyword>
<protein>
    <submittedName>
        <fullName evidence="4">Zinc finger lsd1 subclass family protein, putative</fullName>
        <ecNumber evidence="4">3.4.24.79</ecNumber>
    </submittedName>
</protein>
<sequence length="571" mass="65427">MNSMHGCDFTCSECLQYPYFCTKCKSSYNLNELNVQIGNNIISMKICLKSCERGKFLNKNMICELCNPKCGDCYQKNTNCTACNNAFFLIINDQNQEGNCLENCPLGFYGNTINNKCEKCDIACLECFGEGSNRCFVCSQEEGLVGTEQCREQRSKYYKIGQFSCLRSCCGDGILAHEGNEQCDDYNLNNLDGCNDQCQIEKGWYCKQIDDQKQLLLPLIPSKCFTKCKDGKKVGPQFGGKEMCDSEDIGCDENCQILEGFKCFGGSPSSRDSCVFLCDPLTCDMCKTVYQKNQESDSQIPQDKGICIKCKNQQFLLYDNKCVQQCPEGYFGDLISKYCVKQCNDGFYKINQVCIDKCEADQIKFQDKCLNQCENANVDSIYQTTRVLWLVQNQNADFLGKVGLQYENNTRFSSRNLQGLLKVLKVYVNINKIVKIIEMLLFIAIVKYQAVKPQDFKDVETQIIQIKANFKLDNLKIIDKPTIMKLPRLRNEEPVDINILKEPYKCLNYNEKQPEKWENINCVFEQETLYYIICKCQILEGYFVAMDIEEKQGSVSSKEKLKADNNMKKQN</sequence>
<keyword evidence="5" id="KW-1185">Reference proteome</keyword>
<reference evidence="4 5" key="1">
    <citation type="submission" date="2011-07" db="EMBL/GenBank/DDBJ databases">
        <authorList>
            <person name="Coyne R."/>
            <person name="Brami D."/>
            <person name="Johnson J."/>
            <person name="Hostetler J."/>
            <person name="Hannick L."/>
            <person name="Clark T."/>
            <person name="Cassidy-Hanley D."/>
            <person name="Inman J."/>
        </authorList>
    </citation>
    <scope>NUCLEOTIDE SEQUENCE [LARGE SCALE GENOMIC DNA]</scope>
    <source>
        <strain evidence="4 5">G5</strain>
    </source>
</reference>
<proteinExistence type="predicted"/>
<evidence type="ECO:0000256" key="1">
    <source>
        <dbReference type="ARBA" id="ARBA00022729"/>
    </source>
</evidence>
<dbReference type="OrthoDB" id="298369at2759"/>
<accession>G0QZN6</accession>
<dbReference type="InterPro" id="IPR011936">
    <property type="entry name" value="Myxo_disulph_rpt"/>
</dbReference>
<organism evidence="4 5">
    <name type="scientific">Ichthyophthirius multifiliis</name>
    <name type="common">White spot disease agent</name>
    <name type="synonym">Ich</name>
    <dbReference type="NCBI Taxonomy" id="5932"/>
    <lineage>
        <taxon>Eukaryota</taxon>
        <taxon>Sar</taxon>
        <taxon>Alveolata</taxon>
        <taxon>Ciliophora</taxon>
        <taxon>Intramacronucleata</taxon>
        <taxon>Oligohymenophorea</taxon>
        <taxon>Hymenostomatida</taxon>
        <taxon>Ophryoglenina</taxon>
        <taxon>Ichthyophthirius</taxon>
    </lineage>
</organism>
<dbReference type="SUPFAM" id="SSF57184">
    <property type="entry name" value="Growth factor receptor domain"/>
    <property type="match status" value="3"/>
</dbReference>
<keyword evidence="2" id="KW-0677">Repeat</keyword>
<dbReference type="NCBIfam" id="TIGR02232">
    <property type="entry name" value="myxo_disulf_rpt"/>
    <property type="match status" value="1"/>
</dbReference>
<evidence type="ECO:0000313" key="5">
    <source>
        <dbReference type="Proteomes" id="UP000008983"/>
    </source>
</evidence>
<dbReference type="EMBL" id="GL984163">
    <property type="protein sequence ID" value="EGR29310.1"/>
    <property type="molecule type" value="Genomic_DNA"/>
</dbReference>
<dbReference type="STRING" id="857967.G0QZN6"/>
<dbReference type="Gene3D" id="2.10.220.10">
    <property type="entry name" value="Hormone Receptor, Insulin-like Growth Factor Receptor 1, Chain A, domain 2"/>
    <property type="match status" value="2"/>
</dbReference>
<dbReference type="GeneID" id="14905410"/>
<dbReference type="InterPro" id="IPR009030">
    <property type="entry name" value="Growth_fac_rcpt_cys_sf"/>
</dbReference>
<name>G0QZN6_ICHMU</name>
<dbReference type="AlphaFoldDB" id="G0QZN6"/>
<dbReference type="RefSeq" id="XP_004030546.1">
    <property type="nucleotide sequence ID" value="XM_004030498.1"/>
</dbReference>
<dbReference type="GO" id="GO:0016787">
    <property type="term" value="F:hydrolase activity"/>
    <property type="evidence" value="ECO:0007669"/>
    <property type="project" value="UniProtKB-KW"/>
</dbReference>
<dbReference type="SMART" id="SM00261">
    <property type="entry name" value="FU"/>
    <property type="match status" value="4"/>
</dbReference>
<keyword evidence="1" id="KW-0732">Signal</keyword>
<dbReference type="eggNOG" id="KOG3525">
    <property type="taxonomic scope" value="Eukaryota"/>
</dbReference>
<dbReference type="InterPro" id="IPR006212">
    <property type="entry name" value="Furin_repeat"/>
</dbReference>
<dbReference type="EC" id="3.4.24.79" evidence="4"/>
<evidence type="ECO:0000256" key="3">
    <source>
        <dbReference type="ARBA" id="ARBA00023157"/>
    </source>
</evidence>
<gene>
    <name evidence="4" type="ORF">IMG5_158600</name>
</gene>
<dbReference type="CDD" id="cd00064">
    <property type="entry name" value="FU"/>
    <property type="match status" value="1"/>
</dbReference>